<dbReference type="GO" id="GO:0016747">
    <property type="term" value="F:acyltransferase activity, transferring groups other than amino-acyl groups"/>
    <property type="evidence" value="ECO:0007669"/>
    <property type="project" value="InterPro"/>
</dbReference>
<dbReference type="eggNOG" id="COG1670">
    <property type="taxonomic scope" value="Bacteria"/>
</dbReference>
<keyword evidence="2" id="KW-0012">Acyltransferase</keyword>
<evidence type="ECO:0000259" key="4">
    <source>
        <dbReference type="PROSITE" id="PS51186"/>
    </source>
</evidence>
<dbReference type="PANTHER" id="PTHR43792:SF8">
    <property type="entry name" value="[RIBOSOMAL PROTEIN US5]-ALANINE N-ACETYLTRANSFERASE"/>
    <property type="match status" value="1"/>
</dbReference>
<dbReference type="STRING" id="1121898.GCA_000422725_02360"/>
<dbReference type="InterPro" id="IPR051531">
    <property type="entry name" value="N-acetyltransferase"/>
</dbReference>
<protein>
    <submittedName>
        <fullName evidence="5">GCN5 family acetyltransferase</fullName>
    </submittedName>
</protein>
<dbReference type="RefSeq" id="WP_035739298.1">
    <property type="nucleotide sequence ID" value="NZ_JRLY01000008.1"/>
</dbReference>
<gene>
    <name evidence="5" type="ORF">Q766_10975</name>
</gene>
<organism evidence="5 6">
    <name type="scientific">Flavobacterium subsaxonicum WB 4.1-42 = DSM 21790</name>
    <dbReference type="NCBI Taxonomy" id="1121898"/>
    <lineage>
        <taxon>Bacteria</taxon>
        <taxon>Pseudomonadati</taxon>
        <taxon>Bacteroidota</taxon>
        <taxon>Flavobacteriia</taxon>
        <taxon>Flavobacteriales</taxon>
        <taxon>Flavobacteriaceae</taxon>
        <taxon>Flavobacterium</taxon>
    </lineage>
</organism>
<dbReference type="EMBL" id="JRLY01000008">
    <property type="protein sequence ID" value="KGO92640.1"/>
    <property type="molecule type" value="Genomic_DNA"/>
</dbReference>
<sequence length="181" mass="20892">MTAPWKIETIAQILPEEFYDLIDRNREHICKTFPVTLRGCIDLESTKNFISQAIDNQIWTENYYFYVRDTKSSNLIGYVVVKNINTDIAKCELGYFVDKDFEGRGIISASVTHALNYCFGPLQMNKITICTSLINAASQRVATKHGFIQEGILREEFMNGQGLFEDIMYFGLLKKDYNNER</sequence>
<dbReference type="AlphaFoldDB" id="A0A0A2MWQ3"/>
<proteinExistence type="inferred from homology"/>
<dbReference type="PROSITE" id="PS51186">
    <property type="entry name" value="GNAT"/>
    <property type="match status" value="1"/>
</dbReference>
<evidence type="ECO:0000256" key="3">
    <source>
        <dbReference type="ARBA" id="ARBA00038502"/>
    </source>
</evidence>
<evidence type="ECO:0000256" key="2">
    <source>
        <dbReference type="ARBA" id="ARBA00023315"/>
    </source>
</evidence>
<comment type="similarity">
    <text evidence="3">Belongs to the acetyltransferase family. RimJ subfamily.</text>
</comment>
<evidence type="ECO:0000313" key="6">
    <source>
        <dbReference type="Proteomes" id="UP000030111"/>
    </source>
</evidence>
<accession>A0A0A2MWQ3</accession>
<dbReference type="InterPro" id="IPR016181">
    <property type="entry name" value="Acyl_CoA_acyltransferase"/>
</dbReference>
<reference evidence="5 6" key="1">
    <citation type="submission" date="2013-09" db="EMBL/GenBank/DDBJ databases">
        <authorList>
            <person name="Zeng Z."/>
            <person name="Chen C."/>
        </authorList>
    </citation>
    <scope>NUCLEOTIDE SEQUENCE [LARGE SCALE GENOMIC DNA]</scope>
    <source>
        <strain evidence="5 6">WB 4.1-42</strain>
    </source>
</reference>
<dbReference type="PANTHER" id="PTHR43792">
    <property type="entry name" value="GNAT FAMILY, PUTATIVE (AFU_ORTHOLOGUE AFUA_3G00765)-RELATED-RELATED"/>
    <property type="match status" value="1"/>
</dbReference>
<keyword evidence="6" id="KW-1185">Reference proteome</keyword>
<evidence type="ECO:0000256" key="1">
    <source>
        <dbReference type="ARBA" id="ARBA00022679"/>
    </source>
</evidence>
<dbReference type="Pfam" id="PF13302">
    <property type="entry name" value="Acetyltransf_3"/>
    <property type="match status" value="1"/>
</dbReference>
<name>A0A0A2MWQ3_9FLAO</name>
<evidence type="ECO:0000313" key="5">
    <source>
        <dbReference type="EMBL" id="KGO92640.1"/>
    </source>
</evidence>
<dbReference type="Proteomes" id="UP000030111">
    <property type="component" value="Unassembled WGS sequence"/>
</dbReference>
<dbReference type="SUPFAM" id="SSF55729">
    <property type="entry name" value="Acyl-CoA N-acyltransferases (Nat)"/>
    <property type="match status" value="1"/>
</dbReference>
<keyword evidence="1 5" id="KW-0808">Transferase</keyword>
<dbReference type="Gene3D" id="3.40.630.30">
    <property type="match status" value="1"/>
</dbReference>
<dbReference type="InterPro" id="IPR000182">
    <property type="entry name" value="GNAT_dom"/>
</dbReference>
<feature type="domain" description="N-acetyltransferase" evidence="4">
    <location>
        <begin position="16"/>
        <end position="173"/>
    </location>
</feature>
<dbReference type="OrthoDB" id="883856at2"/>
<comment type="caution">
    <text evidence="5">The sequence shown here is derived from an EMBL/GenBank/DDBJ whole genome shotgun (WGS) entry which is preliminary data.</text>
</comment>